<protein>
    <submittedName>
        <fullName evidence="1">Uncharacterized protein</fullName>
    </submittedName>
</protein>
<sequence>MYLLQLTSCWGNSSVQQAKRGLLATWCRHLSTSCGSLYHVNIGRASDSGCCFLTDNGNNSVFSSSLMACGEGLVALVATSV</sequence>
<organism evidence="1 2">
    <name type="scientific">Elysia crispata</name>
    <name type="common">lettuce slug</name>
    <dbReference type="NCBI Taxonomy" id="231223"/>
    <lineage>
        <taxon>Eukaryota</taxon>
        <taxon>Metazoa</taxon>
        <taxon>Spiralia</taxon>
        <taxon>Lophotrochozoa</taxon>
        <taxon>Mollusca</taxon>
        <taxon>Gastropoda</taxon>
        <taxon>Heterobranchia</taxon>
        <taxon>Euthyneura</taxon>
        <taxon>Panpulmonata</taxon>
        <taxon>Sacoglossa</taxon>
        <taxon>Placobranchoidea</taxon>
        <taxon>Plakobranchidae</taxon>
        <taxon>Elysia</taxon>
    </lineage>
</organism>
<accession>A0AAE0XWJ8</accession>
<comment type="caution">
    <text evidence="1">The sequence shown here is derived from an EMBL/GenBank/DDBJ whole genome shotgun (WGS) entry which is preliminary data.</text>
</comment>
<keyword evidence="2" id="KW-1185">Reference proteome</keyword>
<dbReference type="Proteomes" id="UP001283361">
    <property type="component" value="Unassembled WGS sequence"/>
</dbReference>
<dbReference type="EMBL" id="JAWDGP010007405">
    <property type="protein sequence ID" value="KAK3720532.1"/>
    <property type="molecule type" value="Genomic_DNA"/>
</dbReference>
<evidence type="ECO:0000313" key="2">
    <source>
        <dbReference type="Proteomes" id="UP001283361"/>
    </source>
</evidence>
<dbReference type="AlphaFoldDB" id="A0AAE0XWJ8"/>
<proteinExistence type="predicted"/>
<gene>
    <name evidence="1" type="ORF">RRG08_058419</name>
</gene>
<reference evidence="1" key="1">
    <citation type="journal article" date="2023" name="G3 (Bethesda)">
        <title>A reference genome for the long-term kleptoplast-retaining sea slug Elysia crispata morphotype clarki.</title>
        <authorList>
            <person name="Eastman K.E."/>
            <person name="Pendleton A.L."/>
            <person name="Shaikh M.A."/>
            <person name="Suttiyut T."/>
            <person name="Ogas R."/>
            <person name="Tomko P."/>
            <person name="Gavelis G."/>
            <person name="Widhalm J.R."/>
            <person name="Wisecaver J.H."/>
        </authorList>
    </citation>
    <scope>NUCLEOTIDE SEQUENCE</scope>
    <source>
        <strain evidence="1">ECLA1</strain>
    </source>
</reference>
<name>A0AAE0XWJ8_9GAST</name>
<evidence type="ECO:0000313" key="1">
    <source>
        <dbReference type="EMBL" id="KAK3720532.1"/>
    </source>
</evidence>